<reference evidence="4" key="1">
    <citation type="submission" date="2019-01" db="EMBL/GenBank/DDBJ databases">
        <title>Gri0909 isolated from a small marine red alga.</title>
        <authorList>
            <person name="Kim J."/>
            <person name="Jeong S.E."/>
            <person name="Jeon C.O."/>
        </authorList>
    </citation>
    <scope>NUCLEOTIDE SEQUENCE [LARGE SCALE GENOMIC DNA]</scope>
    <source>
        <strain evidence="4">Gri0909</strain>
    </source>
</reference>
<keyword evidence="4" id="KW-1185">Reference proteome</keyword>
<dbReference type="EMBL" id="SADE01000003">
    <property type="protein sequence ID" value="RVU35086.1"/>
    <property type="molecule type" value="Genomic_DNA"/>
</dbReference>
<evidence type="ECO:0000313" key="4">
    <source>
        <dbReference type="Proteomes" id="UP000287447"/>
    </source>
</evidence>
<dbReference type="AlphaFoldDB" id="A0A3S2Y1J9"/>
<comment type="caution">
    <text evidence="3">The sequence shown here is derived from an EMBL/GenBank/DDBJ whole genome shotgun (WGS) entry which is preliminary data.</text>
</comment>
<feature type="transmembrane region" description="Helical" evidence="1">
    <location>
        <begin position="57"/>
        <end position="76"/>
    </location>
</feature>
<dbReference type="RefSeq" id="WP_127767407.1">
    <property type="nucleotide sequence ID" value="NZ_SADE01000003.1"/>
</dbReference>
<dbReference type="Proteomes" id="UP000287447">
    <property type="component" value="Unassembled WGS sequence"/>
</dbReference>
<feature type="domain" description="Fatty acid desaturase" evidence="2">
    <location>
        <begin position="54"/>
        <end position="293"/>
    </location>
</feature>
<sequence length="335" mass="38982">MVKRTVDDFVGKRGLIDPQRLKALSAKSDVKGGVQMATHLGAICATGVLLWQTWGTYWAIPVFILHGVLLNFLYAAQHELSHNTVFQTRWLNEWFGRIVGFIELYPRDFDQIQHFAHHRHTQDWEMDGELARGPFTLGSYLLWMSGIVYWQTRIARILRFTRGTVVEPYIREKEHATVIFEGRVHFLLYCAIAVASVVFESWAAVIFWLAPMMLTKCVHQLQNSSEHLGLSHNPNTLENTRTLRTNAFMRWMAWNMQYHTAHHTFPSVPFHLLPELHKDIVEKWGREPYSMTYFGFQAQAIRRLMNGRTEMDYPMDQVWIADGLPDELPADTQHA</sequence>
<accession>A0A3S2Y1J9</accession>
<evidence type="ECO:0000256" key="1">
    <source>
        <dbReference type="SAM" id="Phobius"/>
    </source>
</evidence>
<keyword evidence="1" id="KW-1133">Transmembrane helix</keyword>
<keyword evidence="1" id="KW-0472">Membrane</keyword>
<dbReference type="PANTHER" id="PTHR12879">
    <property type="entry name" value="SPHINGOLIPID DELTA 4 DESATURASE/C-4 HYDROXYLASE PROTEIN DES2"/>
    <property type="match status" value="1"/>
</dbReference>
<evidence type="ECO:0000259" key="2">
    <source>
        <dbReference type="Pfam" id="PF00487"/>
    </source>
</evidence>
<feature type="transmembrane region" description="Helical" evidence="1">
    <location>
        <begin position="186"/>
        <end position="210"/>
    </location>
</feature>
<keyword evidence="1" id="KW-0812">Transmembrane</keyword>
<dbReference type="GO" id="GO:0042284">
    <property type="term" value="F:sphingolipid delta-4 desaturase activity"/>
    <property type="evidence" value="ECO:0007669"/>
    <property type="project" value="TreeGrafter"/>
</dbReference>
<dbReference type="GO" id="GO:0046513">
    <property type="term" value="P:ceramide biosynthetic process"/>
    <property type="evidence" value="ECO:0007669"/>
    <property type="project" value="TreeGrafter"/>
</dbReference>
<organism evidence="3 4">
    <name type="scientific">Hwanghaeella grinnelliae</name>
    <dbReference type="NCBI Taxonomy" id="2500179"/>
    <lineage>
        <taxon>Bacteria</taxon>
        <taxon>Pseudomonadati</taxon>
        <taxon>Pseudomonadota</taxon>
        <taxon>Alphaproteobacteria</taxon>
        <taxon>Rhodospirillales</taxon>
        <taxon>Rhodospirillaceae</taxon>
        <taxon>Hwanghaeella</taxon>
    </lineage>
</organism>
<dbReference type="PANTHER" id="PTHR12879:SF8">
    <property type="entry name" value="SPHINGOLIPID DELTA(4)-DESATURASE DES1"/>
    <property type="match status" value="1"/>
</dbReference>
<evidence type="ECO:0000313" key="3">
    <source>
        <dbReference type="EMBL" id="RVU35086.1"/>
    </source>
</evidence>
<dbReference type="GO" id="GO:0016020">
    <property type="term" value="C:membrane"/>
    <property type="evidence" value="ECO:0007669"/>
    <property type="project" value="GOC"/>
</dbReference>
<dbReference type="OrthoDB" id="9792534at2"/>
<proteinExistence type="predicted"/>
<name>A0A3S2Y1J9_9PROT</name>
<dbReference type="Pfam" id="PF00487">
    <property type="entry name" value="FA_desaturase"/>
    <property type="match status" value="1"/>
</dbReference>
<protein>
    <submittedName>
        <fullName evidence="3">Rhizopine catabolism protein</fullName>
    </submittedName>
</protein>
<dbReference type="InterPro" id="IPR005804">
    <property type="entry name" value="FA_desaturase_dom"/>
</dbReference>
<gene>
    <name evidence="3" type="ORF">EOI86_19880</name>
</gene>